<evidence type="ECO:0000313" key="1">
    <source>
        <dbReference type="EMBL" id="SVA57703.1"/>
    </source>
</evidence>
<gene>
    <name evidence="1" type="ORF">METZ01_LOCUS110557</name>
</gene>
<organism evidence="1">
    <name type="scientific">marine metagenome</name>
    <dbReference type="NCBI Taxonomy" id="408172"/>
    <lineage>
        <taxon>unclassified sequences</taxon>
        <taxon>metagenomes</taxon>
        <taxon>ecological metagenomes</taxon>
    </lineage>
</organism>
<sequence>MVPPVGLEPTTKRLRVSSSTTLAFVYIGIIGSHVSSHGA</sequence>
<name>A0A381X0F5_9ZZZZ</name>
<proteinExistence type="predicted"/>
<reference evidence="1" key="1">
    <citation type="submission" date="2018-05" db="EMBL/GenBank/DDBJ databases">
        <authorList>
            <person name="Lanie J.A."/>
            <person name="Ng W.-L."/>
            <person name="Kazmierczak K.M."/>
            <person name="Andrzejewski T.M."/>
            <person name="Davidsen T.M."/>
            <person name="Wayne K.J."/>
            <person name="Tettelin H."/>
            <person name="Glass J.I."/>
            <person name="Rusch D."/>
            <person name="Podicherti R."/>
            <person name="Tsui H.-C.T."/>
            <person name="Winkler M.E."/>
        </authorList>
    </citation>
    <scope>NUCLEOTIDE SEQUENCE</scope>
</reference>
<protein>
    <submittedName>
        <fullName evidence="1">Uncharacterized protein</fullName>
    </submittedName>
</protein>
<dbReference type="AlphaFoldDB" id="A0A381X0F5"/>
<accession>A0A381X0F5</accession>
<dbReference type="EMBL" id="UINC01013337">
    <property type="protein sequence ID" value="SVA57703.1"/>
    <property type="molecule type" value="Genomic_DNA"/>
</dbReference>